<sequence>MTDVTVYMVLATVVAVILGALAFFQRGRGKEEKEGGAPAPRPRIGNEGGRAAVGNRAVANRNARARMRAAARRRDDSDVEEEDEPEIESEIALPEGKIGKKKLAKLQAKAERRATREAEEEAKRLEQEEKEREERRIREHEEYLKMKVTFEVEEEGFDDNVDETKEKDLVAQFLQFIQDEKVVVLEELAARFSLKTKDAIDRVTDLQKNGTLTGVIDDRGKFIYISQEELQDVVKFIKQRGRISISELAESSNKLITLTPVNRETSCAS</sequence>
<dbReference type="GO" id="GO:0044389">
    <property type="term" value="F:ubiquitin-like protein ligase binding"/>
    <property type="evidence" value="ECO:0007669"/>
    <property type="project" value="TreeGrafter"/>
</dbReference>
<comment type="similarity">
    <text evidence="2">Belongs to the DDRGK1 family.</text>
</comment>
<dbReference type="SUPFAM" id="SSF46785">
    <property type="entry name" value="Winged helix' DNA-binding domain"/>
    <property type="match status" value="1"/>
</dbReference>
<feature type="compositionally biased region" description="Acidic residues" evidence="11">
    <location>
        <begin position="77"/>
        <end position="89"/>
    </location>
</feature>
<evidence type="ECO:0000313" key="14">
    <source>
        <dbReference type="Proteomes" id="UP000283509"/>
    </source>
</evidence>
<dbReference type="STRING" id="6689.A0A3R7PW99"/>
<dbReference type="GO" id="GO:0005789">
    <property type="term" value="C:endoplasmic reticulum membrane"/>
    <property type="evidence" value="ECO:0007669"/>
    <property type="project" value="UniProtKB-SubCell"/>
</dbReference>
<reference evidence="13 14" key="1">
    <citation type="submission" date="2018-04" db="EMBL/GenBank/DDBJ databases">
        <authorList>
            <person name="Zhang X."/>
            <person name="Yuan J."/>
            <person name="Li F."/>
            <person name="Xiang J."/>
        </authorList>
    </citation>
    <scope>NUCLEOTIDE SEQUENCE [LARGE SCALE GENOMIC DNA]</scope>
    <source>
        <tissue evidence="13">Muscle</tissue>
    </source>
</reference>
<evidence type="ECO:0000256" key="2">
    <source>
        <dbReference type="ARBA" id="ARBA00009829"/>
    </source>
</evidence>
<evidence type="ECO:0000256" key="1">
    <source>
        <dbReference type="ARBA" id="ARBA00004389"/>
    </source>
</evidence>
<dbReference type="InterPro" id="IPR036390">
    <property type="entry name" value="WH_DNA-bd_sf"/>
</dbReference>
<evidence type="ECO:0000256" key="7">
    <source>
        <dbReference type="ARBA" id="ARBA00022989"/>
    </source>
</evidence>
<dbReference type="PANTHER" id="PTHR48176">
    <property type="entry name" value="DDRGK DOMAIN-CONTAINING PROTEIN 1"/>
    <property type="match status" value="1"/>
</dbReference>
<evidence type="ECO:0000256" key="12">
    <source>
        <dbReference type="SAM" id="Phobius"/>
    </source>
</evidence>
<keyword evidence="6" id="KW-0256">Endoplasmic reticulum</keyword>
<evidence type="ECO:0000256" key="9">
    <source>
        <dbReference type="ARBA" id="ARBA00049608"/>
    </source>
</evidence>
<gene>
    <name evidence="13" type="ORF">C7M84_022214</name>
</gene>
<feature type="compositionally biased region" description="Low complexity" evidence="11">
    <location>
        <begin position="49"/>
        <end position="62"/>
    </location>
</feature>
<feature type="region of interest" description="Disordered" evidence="11">
    <location>
        <begin position="28"/>
        <end position="93"/>
    </location>
</feature>
<evidence type="ECO:0000256" key="8">
    <source>
        <dbReference type="ARBA" id="ARBA00023136"/>
    </source>
</evidence>
<evidence type="ECO:0000256" key="6">
    <source>
        <dbReference type="ARBA" id="ARBA00022824"/>
    </source>
</evidence>
<comment type="function">
    <text evidence="9">Substrate adapter for ufmylation, the covalent attachment of the ubiquitin-like modifier UFM1 to substrate proteins. Required for ufmylation of Atg9; protects the nervous system during aging, possibly by stabilizing Atg9 and supporting its function.</text>
</comment>
<dbReference type="Gene3D" id="1.10.10.10">
    <property type="entry name" value="Winged helix-like DNA-binding domain superfamily/Winged helix DNA-binding domain"/>
    <property type="match status" value="1"/>
</dbReference>
<dbReference type="InterPro" id="IPR050899">
    <property type="entry name" value="DDRGK_domain-containing"/>
</dbReference>
<dbReference type="PANTHER" id="PTHR48176:SF1">
    <property type="entry name" value="DDRGK DOMAIN-CONTAINING PROTEIN 1"/>
    <property type="match status" value="1"/>
</dbReference>
<dbReference type="AlphaFoldDB" id="A0A3R7PW99"/>
<evidence type="ECO:0000256" key="11">
    <source>
        <dbReference type="SAM" id="MobiDB-lite"/>
    </source>
</evidence>
<evidence type="ECO:0000256" key="3">
    <source>
        <dbReference type="ARBA" id="ARBA00018218"/>
    </source>
</evidence>
<dbReference type="OrthoDB" id="2285710at2759"/>
<protein>
    <recommendedName>
        <fullName evidence="3">DDRGK domain-containing protein 1</fullName>
    </recommendedName>
</protein>
<evidence type="ECO:0000256" key="10">
    <source>
        <dbReference type="ARBA" id="ARBA00049687"/>
    </source>
</evidence>
<proteinExistence type="inferred from homology"/>
<dbReference type="InterPro" id="IPR019153">
    <property type="entry name" value="DDRGK_dom-contain"/>
</dbReference>
<keyword evidence="14" id="KW-1185">Reference proteome</keyword>
<dbReference type="EMBL" id="QCYY01000520">
    <property type="protein sequence ID" value="ROT84623.1"/>
    <property type="molecule type" value="Genomic_DNA"/>
</dbReference>
<name>A0A3R7PW99_PENVA</name>
<dbReference type="SMART" id="SM01128">
    <property type="entry name" value="DDRGK"/>
    <property type="match status" value="1"/>
</dbReference>
<feature type="region of interest" description="Disordered" evidence="11">
    <location>
        <begin position="113"/>
        <end position="135"/>
    </location>
</feature>
<keyword evidence="8 12" id="KW-0472">Membrane</keyword>
<comment type="subcellular location">
    <subcellularLocation>
        <location evidence="1">Endoplasmic reticulum membrane</location>
        <topology evidence="1">Single-pass membrane protein</topology>
    </subcellularLocation>
</comment>
<feature type="transmembrane region" description="Helical" evidence="12">
    <location>
        <begin position="6"/>
        <end position="24"/>
    </location>
</feature>
<keyword evidence="5" id="KW-0833">Ubl conjugation pathway</keyword>
<dbReference type="InterPro" id="IPR036388">
    <property type="entry name" value="WH-like_DNA-bd_sf"/>
</dbReference>
<dbReference type="Proteomes" id="UP000283509">
    <property type="component" value="Unassembled WGS sequence"/>
</dbReference>
<evidence type="ECO:0000256" key="4">
    <source>
        <dbReference type="ARBA" id="ARBA00022692"/>
    </source>
</evidence>
<evidence type="ECO:0000256" key="5">
    <source>
        <dbReference type="ARBA" id="ARBA00022786"/>
    </source>
</evidence>
<accession>A0A3R7PW99</accession>
<reference evidence="13 14" key="2">
    <citation type="submission" date="2019-01" db="EMBL/GenBank/DDBJ databases">
        <title>The decoding of complex shrimp genome reveals the adaptation for benthos swimmer, frequently molting mechanism and breeding impact on genome.</title>
        <authorList>
            <person name="Sun Y."/>
            <person name="Gao Y."/>
            <person name="Yu Y."/>
        </authorList>
    </citation>
    <scope>NUCLEOTIDE SEQUENCE [LARGE SCALE GENOMIC DNA]</scope>
    <source>
        <tissue evidence="13">Muscle</tissue>
    </source>
</reference>
<dbReference type="Pfam" id="PF09756">
    <property type="entry name" value="DDRGK"/>
    <property type="match status" value="1"/>
</dbReference>
<comment type="caution">
    <text evidence="13">The sequence shown here is derived from an EMBL/GenBank/DDBJ whole genome shotgun (WGS) entry which is preliminary data.</text>
</comment>
<organism evidence="13 14">
    <name type="scientific">Penaeus vannamei</name>
    <name type="common">Whiteleg shrimp</name>
    <name type="synonym">Litopenaeus vannamei</name>
    <dbReference type="NCBI Taxonomy" id="6689"/>
    <lineage>
        <taxon>Eukaryota</taxon>
        <taxon>Metazoa</taxon>
        <taxon>Ecdysozoa</taxon>
        <taxon>Arthropoda</taxon>
        <taxon>Crustacea</taxon>
        <taxon>Multicrustacea</taxon>
        <taxon>Malacostraca</taxon>
        <taxon>Eumalacostraca</taxon>
        <taxon>Eucarida</taxon>
        <taxon>Decapoda</taxon>
        <taxon>Dendrobranchiata</taxon>
        <taxon>Penaeoidea</taxon>
        <taxon>Penaeidae</taxon>
        <taxon>Penaeus</taxon>
    </lineage>
</organism>
<keyword evidence="7 12" id="KW-1133">Transmembrane helix</keyword>
<keyword evidence="4 12" id="KW-0812">Transmembrane</keyword>
<comment type="subunit">
    <text evidence="10">Interacts with Atg9; the interaction is transient.</text>
</comment>
<dbReference type="FunFam" id="1.10.10.10:FF:000143">
    <property type="entry name" value="DDRGK domain-containing protein 1"/>
    <property type="match status" value="1"/>
</dbReference>
<evidence type="ECO:0000313" key="13">
    <source>
        <dbReference type="EMBL" id="ROT84623.1"/>
    </source>
</evidence>